<feature type="compositionally biased region" description="Low complexity" evidence="1">
    <location>
        <begin position="112"/>
        <end position="126"/>
    </location>
</feature>
<sequence length="176" mass="19977">MDKQLYINNLLMDTAEMEVLFSNPATMRSVIGIWSSAHLDSWSKMWNTTRLEYNPIENYDRQEDWTDNNKTNSTVQSTDKGTGKNHSTDVNKAAGFDSGNLVTSGQSDNDSTNESTQTGNSTGSSNEELKHSGRVHGNIGVTTSQQMIEEERRVADWNMYDYLIDKFKQQFLLLVY</sequence>
<feature type="region of interest" description="Disordered" evidence="1">
    <location>
        <begin position="62"/>
        <end position="138"/>
    </location>
</feature>
<name>A0A8S5LVX6_9CAUD</name>
<reference evidence="2" key="1">
    <citation type="journal article" date="2021" name="Proc. Natl. Acad. Sci. U.S.A.">
        <title>A Catalog of Tens of Thousands of Viruses from Human Metagenomes Reveals Hidden Associations with Chronic Diseases.</title>
        <authorList>
            <person name="Tisza M.J."/>
            <person name="Buck C.B."/>
        </authorList>
    </citation>
    <scope>NUCLEOTIDE SEQUENCE</scope>
    <source>
        <strain evidence="2">Ctoyw14</strain>
    </source>
</reference>
<evidence type="ECO:0000313" key="2">
    <source>
        <dbReference type="EMBL" id="DAD74064.1"/>
    </source>
</evidence>
<feature type="compositionally biased region" description="Polar residues" evidence="1">
    <location>
        <begin position="100"/>
        <end position="110"/>
    </location>
</feature>
<protein>
    <submittedName>
        <fullName evidence="2">Portal protein, Proximal tail tube, phi29, mature virion, VIRUS.3A</fullName>
    </submittedName>
</protein>
<dbReference type="EMBL" id="BK014751">
    <property type="protein sequence ID" value="DAD74064.1"/>
    <property type="molecule type" value="Genomic_DNA"/>
</dbReference>
<organism evidence="2">
    <name type="scientific">Podoviridae sp. ctoyw14</name>
    <dbReference type="NCBI Taxonomy" id="2826578"/>
    <lineage>
        <taxon>Viruses</taxon>
        <taxon>Duplodnaviria</taxon>
        <taxon>Heunggongvirae</taxon>
        <taxon>Uroviricota</taxon>
        <taxon>Caudoviricetes</taxon>
    </lineage>
</organism>
<proteinExistence type="predicted"/>
<accession>A0A8S5LVX6</accession>
<evidence type="ECO:0000256" key="1">
    <source>
        <dbReference type="SAM" id="MobiDB-lite"/>
    </source>
</evidence>
<feature type="compositionally biased region" description="Polar residues" evidence="1">
    <location>
        <begin position="68"/>
        <end position="90"/>
    </location>
</feature>